<name>A0A8S2Y268_9BILA</name>
<reference evidence="1" key="1">
    <citation type="submission" date="2021-02" db="EMBL/GenBank/DDBJ databases">
        <authorList>
            <person name="Nowell W R."/>
        </authorList>
    </citation>
    <scope>NUCLEOTIDE SEQUENCE</scope>
</reference>
<evidence type="ECO:0000313" key="1">
    <source>
        <dbReference type="EMBL" id="CAF4521386.1"/>
    </source>
</evidence>
<sequence length="43" mass="4778">SVDPPTNLKLRTTKWFTVGSESKKTTLEDSEGRIVAEKTVTVK</sequence>
<organism evidence="1 2">
    <name type="scientific">Rotaria magnacalcarata</name>
    <dbReference type="NCBI Taxonomy" id="392030"/>
    <lineage>
        <taxon>Eukaryota</taxon>
        <taxon>Metazoa</taxon>
        <taxon>Spiralia</taxon>
        <taxon>Gnathifera</taxon>
        <taxon>Rotifera</taxon>
        <taxon>Eurotatoria</taxon>
        <taxon>Bdelloidea</taxon>
        <taxon>Philodinida</taxon>
        <taxon>Philodinidae</taxon>
        <taxon>Rotaria</taxon>
    </lineage>
</organism>
<comment type="caution">
    <text evidence="1">The sequence shown here is derived from an EMBL/GenBank/DDBJ whole genome shotgun (WGS) entry which is preliminary data.</text>
</comment>
<dbReference type="Proteomes" id="UP000676336">
    <property type="component" value="Unassembled WGS sequence"/>
</dbReference>
<proteinExistence type="predicted"/>
<dbReference type="AlphaFoldDB" id="A0A8S2Y268"/>
<evidence type="ECO:0000313" key="2">
    <source>
        <dbReference type="Proteomes" id="UP000676336"/>
    </source>
</evidence>
<gene>
    <name evidence="1" type="ORF">SMN809_LOCUS35834</name>
</gene>
<accession>A0A8S2Y268</accession>
<feature type="non-terminal residue" evidence="1">
    <location>
        <position position="1"/>
    </location>
</feature>
<dbReference type="EMBL" id="CAJOBI010086504">
    <property type="protein sequence ID" value="CAF4521386.1"/>
    <property type="molecule type" value="Genomic_DNA"/>
</dbReference>
<protein>
    <submittedName>
        <fullName evidence="1">Uncharacterized protein</fullName>
    </submittedName>
</protein>